<dbReference type="Proteomes" id="UP001608902">
    <property type="component" value="Unassembled WGS sequence"/>
</dbReference>
<keyword evidence="1" id="KW-0472">Membrane</keyword>
<dbReference type="AlphaFoldDB" id="A0ABD6EXT9"/>
<accession>A0ABD6EXT9</accession>
<keyword evidence="1" id="KW-1133">Transmembrane helix</keyword>
<sequence>MDHRCHAKDSSSHSTIRGCALSALMGTSEIKLWFHFQTRVYVKTYQYGRGLLRMSCPNLVIRGSISALKGERRKNVTWTDAIAYLCFSCAVIALAKFACQLFSLGIRL</sequence>
<gene>
    <name evidence="2" type="ORF">AB6A40_011479</name>
</gene>
<keyword evidence="3" id="KW-1185">Reference proteome</keyword>
<protein>
    <submittedName>
        <fullName evidence="2">Uncharacterized protein</fullName>
    </submittedName>
</protein>
<feature type="transmembrane region" description="Helical" evidence="1">
    <location>
        <begin position="82"/>
        <end position="106"/>
    </location>
</feature>
<name>A0ABD6EXT9_9BILA</name>
<dbReference type="EMBL" id="JBGFUD010020989">
    <property type="protein sequence ID" value="MFH4984770.1"/>
    <property type="molecule type" value="Genomic_DNA"/>
</dbReference>
<evidence type="ECO:0000313" key="2">
    <source>
        <dbReference type="EMBL" id="MFH4984770.1"/>
    </source>
</evidence>
<proteinExistence type="predicted"/>
<evidence type="ECO:0000313" key="3">
    <source>
        <dbReference type="Proteomes" id="UP001608902"/>
    </source>
</evidence>
<evidence type="ECO:0000256" key="1">
    <source>
        <dbReference type="SAM" id="Phobius"/>
    </source>
</evidence>
<reference evidence="2 3" key="1">
    <citation type="submission" date="2024-08" db="EMBL/GenBank/DDBJ databases">
        <title>Gnathostoma spinigerum genome.</title>
        <authorList>
            <person name="Gonzalez-Bertolin B."/>
            <person name="Monzon S."/>
            <person name="Zaballos A."/>
            <person name="Jimenez P."/>
            <person name="Dekumyoy P."/>
            <person name="Varona S."/>
            <person name="Cuesta I."/>
            <person name="Sumanam S."/>
            <person name="Adisakwattana P."/>
            <person name="Gasser R.B."/>
            <person name="Hernandez-Gonzalez A."/>
            <person name="Young N.D."/>
            <person name="Perteguer M.J."/>
        </authorList>
    </citation>
    <scope>NUCLEOTIDE SEQUENCE [LARGE SCALE GENOMIC DNA]</scope>
    <source>
        <strain evidence="2">AL3</strain>
        <tissue evidence="2">Liver</tissue>
    </source>
</reference>
<keyword evidence="1" id="KW-0812">Transmembrane</keyword>
<organism evidence="2 3">
    <name type="scientific">Gnathostoma spinigerum</name>
    <dbReference type="NCBI Taxonomy" id="75299"/>
    <lineage>
        <taxon>Eukaryota</taxon>
        <taxon>Metazoa</taxon>
        <taxon>Ecdysozoa</taxon>
        <taxon>Nematoda</taxon>
        <taxon>Chromadorea</taxon>
        <taxon>Rhabditida</taxon>
        <taxon>Spirurina</taxon>
        <taxon>Gnathostomatomorpha</taxon>
        <taxon>Gnathostomatoidea</taxon>
        <taxon>Gnathostomatidae</taxon>
        <taxon>Gnathostoma</taxon>
    </lineage>
</organism>
<comment type="caution">
    <text evidence="2">The sequence shown here is derived from an EMBL/GenBank/DDBJ whole genome shotgun (WGS) entry which is preliminary data.</text>
</comment>